<name>A0AAV7PK42_PLEWA</name>
<proteinExistence type="predicted"/>
<accession>A0AAV7PK42</accession>
<organism evidence="1 2">
    <name type="scientific">Pleurodeles waltl</name>
    <name type="common">Iberian ribbed newt</name>
    <dbReference type="NCBI Taxonomy" id="8319"/>
    <lineage>
        <taxon>Eukaryota</taxon>
        <taxon>Metazoa</taxon>
        <taxon>Chordata</taxon>
        <taxon>Craniata</taxon>
        <taxon>Vertebrata</taxon>
        <taxon>Euteleostomi</taxon>
        <taxon>Amphibia</taxon>
        <taxon>Batrachia</taxon>
        <taxon>Caudata</taxon>
        <taxon>Salamandroidea</taxon>
        <taxon>Salamandridae</taxon>
        <taxon>Pleurodelinae</taxon>
        <taxon>Pleurodeles</taxon>
    </lineage>
</organism>
<gene>
    <name evidence="1" type="ORF">NDU88_005961</name>
</gene>
<protein>
    <submittedName>
        <fullName evidence="1">Uncharacterized protein</fullName>
    </submittedName>
</protein>
<dbReference type="AlphaFoldDB" id="A0AAV7PK42"/>
<dbReference type="Proteomes" id="UP001066276">
    <property type="component" value="Chromosome 7"/>
</dbReference>
<evidence type="ECO:0000313" key="2">
    <source>
        <dbReference type="Proteomes" id="UP001066276"/>
    </source>
</evidence>
<dbReference type="EMBL" id="JANPWB010000011">
    <property type="protein sequence ID" value="KAJ1127562.1"/>
    <property type="molecule type" value="Genomic_DNA"/>
</dbReference>
<sequence length="209" mass="22333">MDGVHRMDGVFGADRGPGAEGGVGGRRFGGWVRGLCAEAVVYVSDIAVKEQGDRSLNAVFLVMWISWWCLREACLRAVMLSVVGFFRQAFSRVLQFFLEFLRSLLNQEAFLLLGLVGWVFRAPAGSLLWVVVSHGSSEAEVDATVVCPVESGGVAEGDVLAGGEDWVKRVSGVVGGGVHPLLESEVDEVVQLGGGFVVVVVLQVEVEVP</sequence>
<comment type="caution">
    <text evidence="1">The sequence shown here is derived from an EMBL/GenBank/DDBJ whole genome shotgun (WGS) entry which is preliminary data.</text>
</comment>
<evidence type="ECO:0000313" key="1">
    <source>
        <dbReference type="EMBL" id="KAJ1127562.1"/>
    </source>
</evidence>
<reference evidence="1" key="1">
    <citation type="journal article" date="2022" name="bioRxiv">
        <title>Sequencing and chromosome-scale assembly of the giantPleurodeles waltlgenome.</title>
        <authorList>
            <person name="Brown T."/>
            <person name="Elewa A."/>
            <person name="Iarovenko S."/>
            <person name="Subramanian E."/>
            <person name="Araus A.J."/>
            <person name="Petzold A."/>
            <person name="Susuki M."/>
            <person name="Suzuki K.-i.T."/>
            <person name="Hayashi T."/>
            <person name="Toyoda A."/>
            <person name="Oliveira C."/>
            <person name="Osipova E."/>
            <person name="Leigh N.D."/>
            <person name="Simon A."/>
            <person name="Yun M.H."/>
        </authorList>
    </citation>
    <scope>NUCLEOTIDE SEQUENCE</scope>
    <source>
        <strain evidence="1">20211129_DDA</strain>
        <tissue evidence="1">Liver</tissue>
    </source>
</reference>
<keyword evidence="2" id="KW-1185">Reference proteome</keyword>